<dbReference type="GeneID" id="39583228"/>
<sequence length="884" mass="98150">MPRWVSSHRTPSETTSAAPLAKKPKPSYHGVTSLTAFAMMGPEPRYYHFDVVSPAAGQLLDLESGQSRNMAKDILGSLPSLDELNVATWMFLERQMKLRTDTRFLGCLWSLIVQIREAGKGPIKQPLPSDCIRSTLHAPQRAVWSRTNLAGRRPEMSRARLFDRLTAQTTIKRRAKPGDVTRTHIYPQLSLRVQFNINRDTWLTHRQSISIALLHTPWHDGRAWVMAAINMNDVAYGLVVTGCTVWSPSHVAKIGDESRKRGPVILRLTNVLAEIGWRLALHVYWSGRQTRRRDQSFDPEPDFSSSDFARRLLPRKSYGCETALRDASAGLGELKDGELCGWLGLAPCIPLKLLFGGRVLQEPGPGGLLVRIITRCTHLSTYPPSSPMYTFSGHPPSPGKLPPPELWKTTACRVQRAECSVQRAGRSSQQGSSKWGSLSAPIPTLCPHVVSQSSVFRQGSLSFIHRRLHYQHINPLSFETCTSVDQISRFSSFCIPKPRKALPKSVARSNLHWVEQLPVWKPIQHPKANPVCQLPTSCRGVDKYHFLPPSCLSLLATLYHSGHLRGIGRSEQPPSRTSTYLPGIRSPAGLGSKLRRTPVFSFLKAISGCLPTNQPNIPNTHTTTTMILRGITSSANMGRGAYDTTGQHYNWGKAAMGQNVLFLSCFPRVSSVSHAGPVLMHIDYRALGIRHNAYPDRHSSAGDLPTNNTLLKTKSIRLSLLLKALVSCPVVDVTSSTPLSRGKRPTGAAFTIFTIFNIVPFLCRLAFEAGIELQKMDRIFGCKKRTDLDREYRLGFGLFLQFSGFSLVPDLLHANGCQKTGWYEAAEEIWGALRTTLPLDRTKTNSAANAQDKPTTLTLTEYQCEPSKAVTAGREKRSWVELAG</sequence>
<evidence type="ECO:0000313" key="2">
    <source>
        <dbReference type="EMBL" id="ROT43244.1"/>
    </source>
</evidence>
<proteinExistence type="predicted"/>
<accession>A0A3N2Q901</accession>
<dbReference type="Proteomes" id="UP000272025">
    <property type="component" value="Unassembled WGS sequence"/>
</dbReference>
<protein>
    <submittedName>
        <fullName evidence="2">Uncharacterized protein</fullName>
    </submittedName>
</protein>
<evidence type="ECO:0000256" key="1">
    <source>
        <dbReference type="SAM" id="MobiDB-lite"/>
    </source>
</evidence>
<evidence type="ECO:0000313" key="3">
    <source>
        <dbReference type="Proteomes" id="UP000272025"/>
    </source>
</evidence>
<reference evidence="2 3" key="1">
    <citation type="journal article" date="2018" name="Mol. Ecol.">
        <title>The obligate alkalophilic soda-lake fungus Sodiomyces alkalinus has shifted to a protein diet.</title>
        <authorList>
            <person name="Grum-Grzhimaylo A.A."/>
            <person name="Falkoski D.L."/>
            <person name="van den Heuvel J."/>
            <person name="Valero-Jimenez C.A."/>
            <person name="Min B."/>
            <person name="Choi I.G."/>
            <person name="Lipzen A."/>
            <person name="Daum C.G."/>
            <person name="Aanen D.K."/>
            <person name="Tsang A."/>
            <person name="Henrissat B."/>
            <person name="Bilanenko E.N."/>
            <person name="de Vries R.P."/>
            <person name="van Kan J.A.L."/>
            <person name="Grigoriev I.V."/>
            <person name="Debets A.J.M."/>
        </authorList>
    </citation>
    <scope>NUCLEOTIDE SEQUENCE [LARGE SCALE GENOMIC DNA]</scope>
    <source>
        <strain evidence="2 3">F11</strain>
    </source>
</reference>
<dbReference type="EMBL" id="ML119051">
    <property type="protein sequence ID" value="ROT43244.1"/>
    <property type="molecule type" value="Genomic_DNA"/>
</dbReference>
<name>A0A3N2Q901_SODAK</name>
<organism evidence="2 3">
    <name type="scientific">Sodiomyces alkalinus (strain CBS 110278 / VKM F-3762 / F11)</name>
    <name type="common">Alkaliphilic filamentous fungus</name>
    <dbReference type="NCBI Taxonomy" id="1314773"/>
    <lineage>
        <taxon>Eukaryota</taxon>
        <taxon>Fungi</taxon>
        <taxon>Dikarya</taxon>
        <taxon>Ascomycota</taxon>
        <taxon>Pezizomycotina</taxon>
        <taxon>Sordariomycetes</taxon>
        <taxon>Hypocreomycetidae</taxon>
        <taxon>Glomerellales</taxon>
        <taxon>Plectosphaerellaceae</taxon>
        <taxon>Sodiomyces</taxon>
    </lineage>
</organism>
<dbReference type="AlphaFoldDB" id="A0A3N2Q901"/>
<dbReference type="RefSeq" id="XP_028471050.1">
    <property type="nucleotide sequence ID" value="XM_028614750.1"/>
</dbReference>
<gene>
    <name evidence="2" type="ORF">SODALDRAFT_375448</name>
</gene>
<feature type="compositionally biased region" description="Polar residues" evidence="1">
    <location>
        <begin position="7"/>
        <end position="17"/>
    </location>
</feature>
<keyword evidence="3" id="KW-1185">Reference proteome</keyword>
<feature type="region of interest" description="Disordered" evidence="1">
    <location>
        <begin position="1"/>
        <end position="24"/>
    </location>
</feature>